<comment type="caution">
    <text evidence="1">The sequence shown here is derived from an EMBL/GenBank/DDBJ whole genome shotgun (WGS) entry which is preliminary data.</text>
</comment>
<name>A0ABP7J704_9ACTN</name>
<sequence length="96" mass="10435">MKIDDWGKGLSAEATSVAYTYFDRASGCWLVKVSLGASYTFERERLPPSSPRRAAALKQLGWSPVGTWAWSEEQNGKYSVLTGTVIVESVSDNGAS</sequence>
<gene>
    <name evidence="1" type="ORF">GCM10022403_080160</name>
</gene>
<organism evidence="1 2">
    <name type="scientific">Streptomyces coacervatus</name>
    <dbReference type="NCBI Taxonomy" id="647381"/>
    <lineage>
        <taxon>Bacteria</taxon>
        <taxon>Bacillati</taxon>
        <taxon>Actinomycetota</taxon>
        <taxon>Actinomycetes</taxon>
        <taxon>Kitasatosporales</taxon>
        <taxon>Streptomycetaceae</taxon>
        <taxon>Streptomyces</taxon>
    </lineage>
</organism>
<proteinExistence type="predicted"/>
<dbReference type="EMBL" id="BAABDE010000031">
    <property type="protein sequence ID" value="GAA3835377.1"/>
    <property type="molecule type" value="Genomic_DNA"/>
</dbReference>
<accession>A0ABP7J704</accession>
<evidence type="ECO:0000313" key="1">
    <source>
        <dbReference type="EMBL" id="GAA3835377.1"/>
    </source>
</evidence>
<reference evidence="2" key="1">
    <citation type="journal article" date="2019" name="Int. J. Syst. Evol. Microbiol.">
        <title>The Global Catalogue of Microorganisms (GCM) 10K type strain sequencing project: providing services to taxonomists for standard genome sequencing and annotation.</title>
        <authorList>
            <consortium name="The Broad Institute Genomics Platform"/>
            <consortium name="The Broad Institute Genome Sequencing Center for Infectious Disease"/>
            <person name="Wu L."/>
            <person name="Ma J."/>
        </authorList>
    </citation>
    <scope>NUCLEOTIDE SEQUENCE [LARGE SCALE GENOMIC DNA]</scope>
    <source>
        <strain evidence="2">JCM 17138</strain>
    </source>
</reference>
<evidence type="ECO:0000313" key="2">
    <source>
        <dbReference type="Proteomes" id="UP001501009"/>
    </source>
</evidence>
<keyword evidence="2" id="KW-1185">Reference proteome</keyword>
<protein>
    <submittedName>
        <fullName evidence="1">Uncharacterized protein</fullName>
    </submittedName>
</protein>
<dbReference type="Proteomes" id="UP001501009">
    <property type="component" value="Unassembled WGS sequence"/>
</dbReference>